<dbReference type="InterPro" id="IPR049449">
    <property type="entry name" value="TesB_ACOT8-like_N"/>
</dbReference>
<comment type="caution">
    <text evidence="3">The sequence shown here is derived from an EMBL/GenBank/DDBJ whole genome shotgun (WGS) entry which is preliminary data.</text>
</comment>
<dbReference type="Gene3D" id="2.40.160.210">
    <property type="entry name" value="Acyl-CoA thioesterase, double hotdog domain"/>
    <property type="match status" value="1"/>
</dbReference>
<sequence length="327" mass="35574">MAAPSPVAPFTTATAVRKVTGNSWSATLVQDYCVGAVPNGGYVGSILHQVVSQHFSAQGQRQDIISAQLQYLNRTQVGEATIVIEDVKRGRATSTIHATLLQPGPSSAAEQQRKCILAYFVCAAPSPNGLTLATGWTLHPPPPPVDLDRVAAGLDPNWSSTAGRVQTSHLAAVGFVRHVESVLESFYRREPARKGLDDVWLRLTTGERFTNATLPLVADAKPYVVERWRPSPAEDGAEEEEAGPFPSKEAFWYPTLVMNLDIKKLLPPEGVEWLFLRTEARMIDQGRLDLQVYILDQHGDLIALASHINLIVSAARNLGTKGGKGRL</sequence>
<protein>
    <recommendedName>
        <fullName evidence="5">Thioesterase family protein</fullName>
    </recommendedName>
</protein>
<dbReference type="PANTHER" id="PTHR38110:SF1">
    <property type="entry name" value="THIOESTERASE DOMAIN-CONTAINING PROTEIN"/>
    <property type="match status" value="1"/>
</dbReference>
<organism evidence="3 4">
    <name type="scientific">Sarocladium strictum</name>
    <name type="common">Black bundle disease fungus</name>
    <name type="synonym">Acremonium strictum</name>
    <dbReference type="NCBI Taxonomy" id="5046"/>
    <lineage>
        <taxon>Eukaryota</taxon>
        <taxon>Fungi</taxon>
        <taxon>Dikarya</taxon>
        <taxon>Ascomycota</taxon>
        <taxon>Pezizomycotina</taxon>
        <taxon>Sordariomycetes</taxon>
        <taxon>Hypocreomycetidae</taxon>
        <taxon>Hypocreales</taxon>
        <taxon>Sarocladiaceae</taxon>
        <taxon>Sarocladium</taxon>
    </lineage>
</organism>
<gene>
    <name evidence="3" type="ORF">NLU13_8723</name>
</gene>
<dbReference type="InterPro" id="IPR049450">
    <property type="entry name" value="ACOT8-like_C"/>
</dbReference>
<evidence type="ECO:0000259" key="2">
    <source>
        <dbReference type="Pfam" id="PF20789"/>
    </source>
</evidence>
<dbReference type="InterPro" id="IPR042171">
    <property type="entry name" value="Acyl-CoA_hotdog"/>
</dbReference>
<evidence type="ECO:0008006" key="5">
    <source>
        <dbReference type="Google" id="ProtNLM"/>
    </source>
</evidence>
<dbReference type="InterPro" id="IPR052389">
    <property type="entry name" value="Sec_Metab_Biosynth-Assoc"/>
</dbReference>
<accession>A0AA39GC76</accession>
<dbReference type="PANTHER" id="PTHR38110">
    <property type="entry name" value="CHROMOSOME 23, WHOLE GENOME SHOTGUN SEQUENCE"/>
    <property type="match status" value="1"/>
</dbReference>
<evidence type="ECO:0000259" key="1">
    <source>
        <dbReference type="Pfam" id="PF13622"/>
    </source>
</evidence>
<proteinExistence type="predicted"/>
<evidence type="ECO:0000313" key="3">
    <source>
        <dbReference type="EMBL" id="KAK0384637.1"/>
    </source>
</evidence>
<feature type="domain" description="Acyl-CoA thioesterase-like N-terminal HotDog" evidence="1">
    <location>
        <begin position="31"/>
        <end position="120"/>
    </location>
</feature>
<dbReference type="AlphaFoldDB" id="A0AA39GC76"/>
<dbReference type="Pfam" id="PF13622">
    <property type="entry name" value="4HBT_3"/>
    <property type="match status" value="1"/>
</dbReference>
<dbReference type="SUPFAM" id="SSF54637">
    <property type="entry name" value="Thioesterase/thiol ester dehydrase-isomerase"/>
    <property type="match status" value="1"/>
</dbReference>
<keyword evidence="4" id="KW-1185">Reference proteome</keyword>
<dbReference type="InterPro" id="IPR029069">
    <property type="entry name" value="HotDog_dom_sf"/>
</dbReference>
<name>A0AA39GC76_SARSR</name>
<evidence type="ECO:0000313" key="4">
    <source>
        <dbReference type="Proteomes" id="UP001175261"/>
    </source>
</evidence>
<reference evidence="3" key="1">
    <citation type="submission" date="2022-10" db="EMBL/GenBank/DDBJ databases">
        <title>Determination and structural analysis of whole genome sequence of Sarocladium strictum F4-1.</title>
        <authorList>
            <person name="Hu L."/>
            <person name="Jiang Y."/>
        </authorList>
    </citation>
    <scope>NUCLEOTIDE SEQUENCE</scope>
    <source>
        <strain evidence="3">F4-1</strain>
    </source>
</reference>
<feature type="domain" description="Acyl-CoA thioesterase-like C-terminal" evidence="2">
    <location>
        <begin position="168"/>
        <end position="310"/>
    </location>
</feature>
<dbReference type="Proteomes" id="UP001175261">
    <property type="component" value="Unassembled WGS sequence"/>
</dbReference>
<dbReference type="Pfam" id="PF20789">
    <property type="entry name" value="4HBT_3C"/>
    <property type="match status" value="1"/>
</dbReference>
<dbReference type="EMBL" id="JAPDFR010000008">
    <property type="protein sequence ID" value="KAK0384637.1"/>
    <property type="molecule type" value="Genomic_DNA"/>
</dbReference>